<evidence type="ECO:0000313" key="3">
    <source>
        <dbReference type="Proteomes" id="UP000241956"/>
    </source>
</evidence>
<proteinExistence type="predicted"/>
<evidence type="ECO:0000313" key="2">
    <source>
        <dbReference type="EMBL" id="AVO21714.1"/>
    </source>
</evidence>
<sequence length="131" mass="13764">MPAGVEVTVEDDVATVVFTDKKLRAQGVGALLEAGRPDQVQKITRPETGYVVPVEVARRAGFLDEAPAAEAPAEAPAVEAPAEAEVPAEPEGPSLSWSRDELNAHAEIIGVENPENLPNKQAVLDAIHAVN</sequence>
<evidence type="ECO:0000256" key="1">
    <source>
        <dbReference type="SAM" id="MobiDB-lite"/>
    </source>
</evidence>
<dbReference type="KEGG" id="vg:77941360"/>
<reference evidence="2 3" key="1">
    <citation type="submission" date="2018-02" db="EMBL/GenBank/DDBJ databases">
        <authorList>
            <person name="Borochov A."/>
            <person name="Gil C.E."/>
            <person name="Green C.A."/>
            <person name="Jean P.M."/>
            <person name="Kim K."/>
            <person name="Kwun D."/>
            <person name="Lee D."/>
            <person name="Lochan S."/>
            <person name="Mansoor S.A."/>
            <person name="Obregon B.R.Y.A.N."/>
            <person name="Parra P.A."/>
            <person name="Ramdihal J.D."/>
            <person name="Sahadeo J."/>
            <person name="Sohail M."/>
            <person name="Talavera L."/>
            <person name="Velarde S."/>
            <person name="Vera M."/>
            <person name="Wong H."/>
            <person name="Xue J."/>
            <person name="Golebiewska U.P."/>
            <person name="Garlena R.A."/>
            <person name="Russell D.A."/>
            <person name="Pope W.H."/>
            <person name="Jacobs-Sera D."/>
            <person name="Hatfull G.F."/>
        </authorList>
    </citation>
    <scope>NUCLEOTIDE SEQUENCE [LARGE SCALE GENOMIC DNA]</scope>
</reference>
<feature type="compositionally biased region" description="Low complexity" evidence="1">
    <location>
        <begin position="65"/>
        <end position="91"/>
    </location>
</feature>
<protein>
    <submittedName>
        <fullName evidence="2">Uncharacterized protein</fullName>
    </submittedName>
</protein>
<name>A0A2P1JRF1_9CAUD</name>
<feature type="region of interest" description="Disordered" evidence="1">
    <location>
        <begin position="65"/>
        <end position="97"/>
    </location>
</feature>
<accession>A0A2P1JRF1</accession>
<gene>
    <name evidence="2" type="primary">11</name>
    <name evidence="2" type="ORF">SEA_JEON_11</name>
</gene>
<dbReference type="Proteomes" id="UP000241956">
    <property type="component" value="Segment"/>
</dbReference>
<organism evidence="2 3">
    <name type="scientific">Mycobacterium phage Jeon</name>
    <dbReference type="NCBI Taxonomy" id="2108123"/>
    <lineage>
        <taxon>Viruses</taxon>
        <taxon>Duplodnaviria</taxon>
        <taxon>Heunggongvirae</taxon>
        <taxon>Uroviricota</taxon>
        <taxon>Caudoviricetes</taxon>
        <taxon>Northamptonvirus</taxon>
        <taxon>Northamptonvirus jeon</taxon>
    </lineage>
</organism>
<dbReference type="GeneID" id="77941360"/>
<keyword evidence="3" id="KW-1185">Reference proteome</keyword>
<dbReference type="EMBL" id="MH001450">
    <property type="protein sequence ID" value="AVO21714.1"/>
    <property type="molecule type" value="Genomic_DNA"/>
</dbReference>
<dbReference type="RefSeq" id="YP_010665295.1">
    <property type="nucleotide sequence ID" value="NC_070934.1"/>
</dbReference>